<gene>
    <name evidence="2" type="ORF">EUGRSUZ_B00679</name>
</gene>
<name>A0A059D050_EUCGR</name>
<organism evidence="2">
    <name type="scientific">Eucalyptus grandis</name>
    <name type="common">Flooded gum</name>
    <dbReference type="NCBI Taxonomy" id="71139"/>
    <lineage>
        <taxon>Eukaryota</taxon>
        <taxon>Viridiplantae</taxon>
        <taxon>Streptophyta</taxon>
        <taxon>Embryophyta</taxon>
        <taxon>Tracheophyta</taxon>
        <taxon>Spermatophyta</taxon>
        <taxon>Magnoliopsida</taxon>
        <taxon>eudicotyledons</taxon>
        <taxon>Gunneridae</taxon>
        <taxon>Pentapetalae</taxon>
        <taxon>rosids</taxon>
        <taxon>malvids</taxon>
        <taxon>Myrtales</taxon>
        <taxon>Myrtaceae</taxon>
        <taxon>Myrtoideae</taxon>
        <taxon>Eucalypteae</taxon>
        <taxon>Eucalyptus</taxon>
    </lineage>
</organism>
<evidence type="ECO:0000313" key="2">
    <source>
        <dbReference type="EMBL" id="KCW83806.1"/>
    </source>
</evidence>
<sequence>MEKKKWRQQFVQDKVEDFRTLEKFLVYVHAKKGQENSQMLKKFLVRGQSTKAAEIRKMKKNGEATRRSEEAARAGDKRSKFVILY</sequence>
<protein>
    <submittedName>
        <fullName evidence="2">Uncharacterized protein</fullName>
    </submittedName>
</protein>
<feature type="compositionally biased region" description="Basic and acidic residues" evidence="1">
    <location>
        <begin position="57"/>
        <end position="79"/>
    </location>
</feature>
<dbReference type="Gramene" id="KCW83806">
    <property type="protein sequence ID" value="KCW83806"/>
    <property type="gene ID" value="EUGRSUZ_B00679"/>
</dbReference>
<accession>A0A059D050</accession>
<proteinExistence type="predicted"/>
<dbReference type="EMBL" id="KK198754">
    <property type="protein sequence ID" value="KCW83806.1"/>
    <property type="molecule type" value="Genomic_DNA"/>
</dbReference>
<reference evidence="2" key="1">
    <citation type="submission" date="2013-07" db="EMBL/GenBank/DDBJ databases">
        <title>The genome of Eucalyptus grandis.</title>
        <authorList>
            <person name="Schmutz J."/>
            <person name="Hayes R."/>
            <person name="Myburg A."/>
            <person name="Tuskan G."/>
            <person name="Grattapaglia D."/>
            <person name="Rokhsar D.S."/>
        </authorList>
    </citation>
    <scope>NUCLEOTIDE SEQUENCE</scope>
    <source>
        <tissue evidence="2">Leaf extractions</tissue>
    </source>
</reference>
<feature type="region of interest" description="Disordered" evidence="1">
    <location>
        <begin position="57"/>
        <end position="85"/>
    </location>
</feature>
<dbReference type="AlphaFoldDB" id="A0A059D050"/>
<dbReference type="InParanoid" id="A0A059D050"/>
<evidence type="ECO:0000256" key="1">
    <source>
        <dbReference type="SAM" id="MobiDB-lite"/>
    </source>
</evidence>